<dbReference type="SMART" id="SM00356">
    <property type="entry name" value="ZnF_C3H1"/>
    <property type="match status" value="1"/>
</dbReference>
<reference evidence="4" key="1">
    <citation type="submission" date="2023-10" db="EMBL/GenBank/DDBJ databases">
        <authorList>
            <person name="Chen Y."/>
            <person name="Shah S."/>
            <person name="Dougan E. K."/>
            <person name="Thang M."/>
            <person name="Chan C."/>
        </authorList>
    </citation>
    <scope>NUCLEOTIDE SEQUENCE [LARGE SCALE GENOMIC DNA]</scope>
</reference>
<accession>A0ABN9RQ74</accession>
<dbReference type="PROSITE" id="PS50103">
    <property type="entry name" value="ZF_C3H1"/>
    <property type="match status" value="1"/>
</dbReference>
<dbReference type="Gene3D" id="4.10.1000.10">
    <property type="entry name" value="Zinc finger, CCCH-type"/>
    <property type="match status" value="1"/>
</dbReference>
<feature type="non-terminal residue" evidence="4">
    <location>
        <position position="172"/>
    </location>
</feature>
<feature type="zinc finger region" description="C3H1-type" evidence="1">
    <location>
        <begin position="62"/>
        <end position="84"/>
    </location>
</feature>
<feature type="compositionally biased region" description="Low complexity" evidence="2">
    <location>
        <begin position="1"/>
        <end position="14"/>
    </location>
</feature>
<keyword evidence="1" id="KW-0863">Zinc-finger</keyword>
<keyword evidence="1" id="KW-0479">Metal-binding</keyword>
<comment type="caution">
    <text evidence="4">The sequence shown here is derived from an EMBL/GenBank/DDBJ whole genome shotgun (WGS) entry which is preliminary data.</text>
</comment>
<feature type="region of interest" description="Disordered" evidence="2">
    <location>
        <begin position="1"/>
        <end position="37"/>
    </location>
</feature>
<evidence type="ECO:0000313" key="4">
    <source>
        <dbReference type="EMBL" id="CAK0821378.1"/>
    </source>
</evidence>
<organism evidence="4 5">
    <name type="scientific">Prorocentrum cordatum</name>
    <dbReference type="NCBI Taxonomy" id="2364126"/>
    <lineage>
        <taxon>Eukaryota</taxon>
        <taxon>Sar</taxon>
        <taxon>Alveolata</taxon>
        <taxon>Dinophyceae</taxon>
        <taxon>Prorocentrales</taxon>
        <taxon>Prorocentraceae</taxon>
        <taxon>Prorocentrum</taxon>
    </lineage>
</organism>
<evidence type="ECO:0000256" key="1">
    <source>
        <dbReference type="PROSITE-ProRule" id="PRU00723"/>
    </source>
</evidence>
<dbReference type="Proteomes" id="UP001189429">
    <property type="component" value="Unassembled WGS sequence"/>
</dbReference>
<protein>
    <recommendedName>
        <fullName evidence="3">C3H1-type domain-containing protein</fullName>
    </recommendedName>
</protein>
<dbReference type="InterPro" id="IPR000571">
    <property type="entry name" value="Znf_CCCH"/>
</dbReference>
<gene>
    <name evidence="4" type="ORF">PCOR1329_LOCUS22716</name>
</gene>
<feature type="region of interest" description="Disordered" evidence="2">
    <location>
        <begin position="140"/>
        <end position="172"/>
    </location>
</feature>
<sequence>MKAPPKAAETATTPTEPPRLPAEAVSAHAPPSSGRLARLTARASRPCRDRALRAMDNQNGHLCRQFQAGHCRRGAECPLAHELPGDVSTASPALGPPSDNSSDCRSKCTWTWTSSSDSRSWADLSWRRAGWAAGGALNVLPERHQRGGSLPHCPPPSPPCPSLPPPSLFFSL</sequence>
<evidence type="ECO:0000259" key="3">
    <source>
        <dbReference type="PROSITE" id="PS50103"/>
    </source>
</evidence>
<evidence type="ECO:0000313" key="5">
    <source>
        <dbReference type="Proteomes" id="UP001189429"/>
    </source>
</evidence>
<evidence type="ECO:0000256" key="2">
    <source>
        <dbReference type="SAM" id="MobiDB-lite"/>
    </source>
</evidence>
<keyword evidence="5" id="KW-1185">Reference proteome</keyword>
<name>A0ABN9RQ74_9DINO</name>
<keyword evidence="1" id="KW-0862">Zinc</keyword>
<feature type="domain" description="C3H1-type" evidence="3">
    <location>
        <begin position="62"/>
        <end position="84"/>
    </location>
</feature>
<feature type="region of interest" description="Disordered" evidence="2">
    <location>
        <begin position="85"/>
        <end position="105"/>
    </location>
</feature>
<dbReference type="EMBL" id="CAUYUJ010007624">
    <property type="protein sequence ID" value="CAK0821378.1"/>
    <property type="molecule type" value="Genomic_DNA"/>
</dbReference>
<proteinExistence type="predicted"/>
<feature type="compositionally biased region" description="Pro residues" evidence="2">
    <location>
        <begin position="152"/>
        <end position="172"/>
    </location>
</feature>